<keyword evidence="1" id="KW-0812">Transmembrane</keyword>
<dbReference type="SUPFAM" id="SSF48452">
    <property type="entry name" value="TPR-like"/>
    <property type="match status" value="1"/>
</dbReference>
<keyword evidence="1" id="KW-1133">Transmembrane helix</keyword>
<organism evidence="2 3">
    <name type="scientific">Natronogracilivirga saccharolytica</name>
    <dbReference type="NCBI Taxonomy" id="2812953"/>
    <lineage>
        <taxon>Bacteria</taxon>
        <taxon>Pseudomonadati</taxon>
        <taxon>Balneolota</taxon>
        <taxon>Balneolia</taxon>
        <taxon>Balneolales</taxon>
        <taxon>Cyclonatronaceae</taxon>
        <taxon>Natronogracilivirga</taxon>
    </lineage>
</organism>
<keyword evidence="3" id="KW-1185">Reference proteome</keyword>
<keyword evidence="1" id="KW-0472">Membrane</keyword>
<evidence type="ECO:0000313" key="3">
    <source>
        <dbReference type="Proteomes" id="UP000673975"/>
    </source>
</evidence>
<evidence type="ECO:0000313" key="2">
    <source>
        <dbReference type="EMBL" id="MBP3193724.1"/>
    </source>
</evidence>
<dbReference type="Proteomes" id="UP000673975">
    <property type="component" value="Unassembled WGS sequence"/>
</dbReference>
<comment type="caution">
    <text evidence="2">The sequence shown here is derived from an EMBL/GenBank/DDBJ whole genome shotgun (WGS) entry which is preliminary data.</text>
</comment>
<gene>
    <name evidence="2" type="ORF">NATSA_13690</name>
</gene>
<dbReference type="Gene3D" id="1.25.40.10">
    <property type="entry name" value="Tetratricopeptide repeat domain"/>
    <property type="match status" value="2"/>
</dbReference>
<dbReference type="EMBL" id="JAFIDN010000013">
    <property type="protein sequence ID" value="MBP3193724.1"/>
    <property type="molecule type" value="Genomic_DNA"/>
</dbReference>
<evidence type="ECO:0000256" key="1">
    <source>
        <dbReference type="SAM" id="Phobius"/>
    </source>
</evidence>
<sequence>MAKRLSKEQLETDPLLTSYYLFTSFLKRNMAAVIGITLAVVLLIGGGVLYYLYSERQEHEAQELLVRAEQAFQQGEYEIALEGDADMLTVGLVDIINDYGRTNAGNLARYYAAVAESELGNYEQALQYIRDFDPPSGILGVGPIAFQAVIHANLNNYEEAARFFVKAAEWDENESTTPQNLLQAAQAYMEAGDNSQAIRLVERIVNEYEDSRSAEQAQRLEGMLIADGAGS</sequence>
<proteinExistence type="predicted"/>
<protein>
    <submittedName>
        <fullName evidence="2">Tetratricopeptide repeat protein</fullName>
    </submittedName>
</protein>
<reference evidence="2" key="1">
    <citation type="submission" date="2021-02" db="EMBL/GenBank/DDBJ databases">
        <title>Natronogracilivirga saccharolytica gen. nov. sp. nov. a new anaerobic, haloalkiliphilic carbohydrate-fermenting bacterium from soda lake and proposing of Cyclonatronumiaceae fam. nov. in the phylum Balneolaeota.</title>
        <authorList>
            <person name="Zhilina T.N."/>
            <person name="Sorokin D.Y."/>
            <person name="Zavarzina D.G."/>
            <person name="Toshchakov S.V."/>
            <person name="Kublanov I.V."/>
        </authorList>
    </citation>
    <scope>NUCLEOTIDE SEQUENCE</scope>
    <source>
        <strain evidence="2">Z-1702</strain>
    </source>
</reference>
<dbReference type="RefSeq" id="WP_210513180.1">
    <property type="nucleotide sequence ID" value="NZ_JAFIDN010000013.1"/>
</dbReference>
<dbReference type="Pfam" id="PF14559">
    <property type="entry name" value="TPR_19"/>
    <property type="match status" value="1"/>
</dbReference>
<name>A0A8J7RTQ8_9BACT</name>
<accession>A0A8J7RTQ8</accession>
<dbReference type="InterPro" id="IPR011990">
    <property type="entry name" value="TPR-like_helical_dom_sf"/>
</dbReference>
<dbReference type="AlphaFoldDB" id="A0A8J7RTQ8"/>
<feature type="transmembrane region" description="Helical" evidence="1">
    <location>
        <begin position="30"/>
        <end position="53"/>
    </location>
</feature>